<dbReference type="GO" id="GO:0036376">
    <property type="term" value="P:sodium ion export across plasma membrane"/>
    <property type="evidence" value="ECO:0007669"/>
    <property type="project" value="InterPro"/>
</dbReference>
<dbReference type="AlphaFoldDB" id="A0A9D1SNY8"/>
<dbReference type="Proteomes" id="UP000824125">
    <property type="component" value="Unassembled WGS sequence"/>
</dbReference>
<evidence type="ECO:0000256" key="5">
    <source>
        <dbReference type="ARBA" id="ARBA00023136"/>
    </source>
</evidence>
<feature type="transmembrane region" description="Helical" evidence="6">
    <location>
        <begin position="20"/>
        <end position="44"/>
    </location>
</feature>
<dbReference type="GO" id="GO:0015081">
    <property type="term" value="F:sodium ion transmembrane transporter activity"/>
    <property type="evidence" value="ECO:0007669"/>
    <property type="project" value="InterPro"/>
</dbReference>
<evidence type="ECO:0000256" key="4">
    <source>
        <dbReference type="ARBA" id="ARBA00022989"/>
    </source>
</evidence>
<keyword evidence="3 6" id="KW-0812">Transmembrane</keyword>
<dbReference type="EMBL" id="DVNM01000029">
    <property type="protein sequence ID" value="HIU69393.1"/>
    <property type="molecule type" value="Genomic_DNA"/>
</dbReference>
<keyword evidence="2" id="KW-1003">Cell membrane</keyword>
<evidence type="ECO:0000256" key="6">
    <source>
        <dbReference type="SAM" id="Phobius"/>
    </source>
</evidence>
<keyword evidence="4 6" id="KW-1133">Transmembrane helix</keyword>
<accession>A0A9D1SNY8</accession>
<dbReference type="GO" id="GO:0005886">
    <property type="term" value="C:plasma membrane"/>
    <property type="evidence" value="ECO:0007669"/>
    <property type="project" value="UniProtKB-SubCell"/>
</dbReference>
<organism evidence="7 8">
    <name type="scientific">Candidatus Scybalenecus merdavium</name>
    <dbReference type="NCBI Taxonomy" id="2840939"/>
    <lineage>
        <taxon>Bacteria</taxon>
        <taxon>Bacillati</taxon>
        <taxon>Bacillota</taxon>
        <taxon>Clostridia</taxon>
        <taxon>Eubacteriales</taxon>
        <taxon>Oscillospiraceae</taxon>
        <taxon>Oscillospiraceae incertae sedis</taxon>
        <taxon>Candidatus Scybalenecus</taxon>
    </lineage>
</organism>
<evidence type="ECO:0000256" key="2">
    <source>
        <dbReference type="ARBA" id="ARBA00022475"/>
    </source>
</evidence>
<name>A0A9D1SNY8_9FIRM</name>
<gene>
    <name evidence="7" type="ORF">IAD23_05475</name>
</gene>
<dbReference type="Pfam" id="PF04277">
    <property type="entry name" value="OAD_gamma"/>
    <property type="match status" value="1"/>
</dbReference>
<protein>
    <submittedName>
        <fullName evidence="7">OadG family protein</fullName>
    </submittedName>
</protein>
<reference evidence="7" key="1">
    <citation type="submission" date="2020-10" db="EMBL/GenBank/DDBJ databases">
        <authorList>
            <person name="Gilroy R."/>
        </authorList>
    </citation>
    <scope>NUCLEOTIDE SEQUENCE</scope>
    <source>
        <strain evidence="7">CHK176-6737</strain>
    </source>
</reference>
<evidence type="ECO:0000256" key="3">
    <source>
        <dbReference type="ARBA" id="ARBA00022692"/>
    </source>
</evidence>
<dbReference type="InterPro" id="IPR005899">
    <property type="entry name" value="Na_pump_deCOase"/>
</dbReference>
<evidence type="ECO:0000313" key="7">
    <source>
        <dbReference type="EMBL" id="HIU69393.1"/>
    </source>
</evidence>
<evidence type="ECO:0000256" key="1">
    <source>
        <dbReference type="ARBA" id="ARBA00004236"/>
    </source>
</evidence>
<comment type="subcellular location">
    <subcellularLocation>
        <location evidence="1">Cell membrane</location>
    </subcellularLocation>
</comment>
<sequence length="126" mass="12772">MENLYLLAAGTPVDMKTVVIAGVVIVMAVLAVLVLVFKAFGLVVSKSENAVKHTSEQPAQNAAAPVRAAAPAVSGDIPGEVIAAITAAVIAAEGPGAVVRSVRRVQPAGGRKAWAMAGIVDNTRSF</sequence>
<comment type="caution">
    <text evidence="7">The sequence shown here is derived from an EMBL/GenBank/DDBJ whole genome shotgun (WGS) entry which is preliminary data.</text>
</comment>
<keyword evidence="5 6" id="KW-0472">Membrane</keyword>
<reference evidence="7" key="2">
    <citation type="journal article" date="2021" name="PeerJ">
        <title>Extensive microbial diversity within the chicken gut microbiome revealed by metagenomics and culture.</title>
        <authorList>
            <person name="Gilroy R."/>
            <person name="Ravi A."/>
            <person name="Getino M."/>
            <person name="Pursley I."/>
            <person name="Horton D.L."/>
            <person name="Alikhan N.F."/>
            <person name="Baker D."/>
            <person name="Gharbi K."/>
            <person name="Hall N."/>
            <person name="Watson M."/>
            <person name="Adriaenssens E.M."/>
            <person name="Foster-Nyarko E."/>
            <person name="Jarju S."/>
            <person name="Secka A."/>
            <person name="Antonio M."/>
            <person name="Oren A."/>
            <person name="Chaudhuri R.R."/>
            <person name="La Ragione R."/>
            <person name="Hildebrand F."/>
            <person name="Pallen M.J."/>
        </authorList>
    </citation>
    <scope>NUCLEOTIDE SEQUENCE</scope>
    <source>
        <strain evidence="7">CHK176-6737</strain>
    </source>
</reference>
<evidence type="ECO:0000313" key="8">
    <source>
        <dbReference type="Proteomes" id="UP000824125"/>
    </source>
</evidence>
<proteinExistence type="predicted"/>